<sequence>MTSPTHRPGRSAALDRARARATASPVDSSWPLHLAEDLRDIEADWRTSAEVCADAAWAARSAGHSVLALLSPQDVTAMGLDPITARTLAHLYLSALRFDFRCPTLQRLVEQLAETARQPLDCYTRALYAFALLGQSRPEGLAVMDEVLAEAGQHTKTLHVLLHGLWLGQDLDQGAERLLALSSRPALATGSDPIVLFRVAGALRRLGRYDEGLGAIDRAIDCLPPGDTSVHADLVRERSLLCTARDLHQHRPPTRTSSGVPS</sequence>
<dbReference type="RefSeq" id="WP_061915796.1">
    <property type="nucleotide sequence ID" value="NZ_KQ948851.1"/>
</dbReference>
<accession>A0A101TCL0</accession>
<dbReference type="InterPro" id="IPR011990">
    <property type="entry name" value="TPR-like_helical_dom_sf"/>
</dbReference>
<organism evidence="1 2">
    <name type="scientific">Streptomyces bungoensis</name>
    <dbReference type="NCBI Taxonomy" id="285568"/>
    <lineage>
        <taxon>Bacteria</taxon>
        <taxon>Bacillati</taxon>
        <taxon>Actinomycetota</taxon>
        <taxon>Actinomycetes</taxon>
        <taxon>Kitasatosporales</taxon>
        <taxon>Streptomycetaceae</taxon>
        <taxon>Streptomyces</taxon>
    </lineage>
</organism>
<protein>
    <recommendedName>
        <fullName evidence="3">Tetratricopeptide repeat protein</fullName>
    </recommendedName>
</protein>
<evidence type="ECO:0000313" key="2">
    <source>
        <dbReference type="Proteomes" id="UP000053024"/>
    </source>
</evidence>
<keyword evidence="2" id="KW-1185">Reference proteome</keyword>
<dbReference type="STRING" id="285568.AQJ66_02745"/>
<dbReference type="AlphaFoldDB" id="A0A101TCL0"/>
<evidence type="ECO:0000313" key="1">
    <source>
        <dbReference type="EMBL" id="KUN89990.1"/>
    </source>
</evidence>
<proteinExistence type="predicted"/>
<dbReference type="OrthoDB" id="4105426at2"/>
<dbReference type="Proteomes" id="UP000053024">
    <property type="component" value="Unassembled WGS sequence"/>
</dbReference>
<gene>
    <name evidence="1" type="ORF">AQJ66_02745</name>
</gene>
<dbReference type="EMBL" id="LMWX01000003">
    <property type="protein sequence ID" value="KUN89990.1"/>
    <property type="molecule type" value="Genomic_DNA"/>
</dbReference>
<reference evidence="1 2" key="1">
    <citation type="submission" date="2015-10" db="EMBL/GenBank/DDBJ databases">
        <title>Draft genome sequence of Streptomyces bungoensis DSM 41781, type strain for the species Streptomyces bungoensis.</title>
        <authorList>
            <person name="Ruckert C."/>
            <person name="Winkler A."/>
            <person name="Kalinowski J."/>
            <person name="Kampfer P."/>
            <person name="Glaeser S."/>
        </authorList>
    </citation>
    <scope>NUCLEOTIDE SEQUENCE [LARGE SCALE GENOMIC DNA]</scope>
    <source>
        <strain evidence="1 2">DSM 41781</strain>
    </source>
</reference>
<dbReference type="Gene3D" id="1.25.40.10">
    <property type="entry name" value="Tetratricopeptide repeat domain"/>
    <property type="match status" value="1"/>
</dbReference>
<evidence type="ECO:0008006" key="3">
    <source>
        <dbReference type="Google" id="ProtNLM"/>
    </source>
</evidence>
<name>A0A101TCL0_9ACTN</name>
<comment type="caution">
    <text evidence="1">The sequence shown here is derived from an EMBL/GenBank/DDBJ whole genome shotgun (WGS) entry which is preliminary data.</text>
</comment>